<dbReference type="Pfam" id="PF01795">
    <property type="entry name" value="Methyltransf_5"/>
    <property type="match status" value="1"/>
</dbReference>
<comment type="catalytic activity">
    <reaction evidence="6">
        <text>cytidine(1402) in 16S rRNA + S-adenosyl-L-methionine = N(4)-methylcytidine(1402) in 16S rRNA + S-adenosyl-L-homocysteine + H(+)</text>
        <dbReference type="Rhea" id="RHEA:42928"/>
        <dbReference type="Rhea" id="RHEA-COMP:10286"/>
        <dbReference type="Rhea" id="RHEA-COMP:10287"/>
        <dbReference type="ChEBI" id="CHEBI:15378"/>
        <dbReference type="ChEBI" id="CHEBI:57856"/>
        <dbReference type="ChEBI" id="CHEBI:59789"/>
        <dbReference type="ChEBI" id="CHEBI:74506"/>
        <dbReference type="ChEBI" id="CHEBI:82748"/>
        <dbReference type="EC" id="2.1.1.199"/>
    </reaction>
</comment>
<dbReference type="STRING" id="207340.APZ41_018210"/>
<comment type="similarity">
    <text evidence="1 6">Belongs to the methyltransferase superfamily. RsmH family.</text>
</comment>
<dbReference type="PANTHER" id="PTHR11265">
    <property type="entry name" value="S-ADENOSYL-METHYLTRANSFERASE MRAW"/>
    <property type="match status" value="1"/>
</dbReference>
<comment type="function">
    <text evidence="6">Specifically methylates the N4 position of cytidine in position 1402 (C1402) of 16S rRNA.</text>
</comment>
<keyword evidence="10" id="KW-1185">Reference proteome</keyword>
<dbReference type="RefSeq" id="WP_019459406.1">
    <property type="nucleotide sequence ID" value="NZ_AP031462.1"/>
</dbReference>
<keyword evidence="6" id="KW-0963">Cytoplasm</keyword>
<dbReference type="EC" id="2.1.1.199" evidence="6"/>
<dbReference type="CDD" id="cd02440">
    <property type="entry name" value="AdoMet_MTases"/>
    <property type="match status" value="1"/>
</dbReference>
<keyword evidence="5 6" id="KW-0949">S-adenosyl-L-methionine</keyword>
<dbReference type="EMBL" id="LLWF02000093">
    <property type="protein sequence ID" value="ONH81751.1"/>
    <property type="molecule type" value="Genomic_DNA"/>
</dbReference>
<feature type="binding site" evidence="6">
    <location>
        <begin position="41"/>
        <end position="43"/>
    </location>
    <ligand>
        <name>S-adenosyl-L-methionine</name>
        <dbReference type="ChEBI" id="CHEBI:59789"/>
    </ligand>
</feature>
<dbReference type="GO" id="GO:0005737">
    <property type="term" value="C:cytoplasm"/>
    <property type="evidence" value="ECO:0007669"/>
    <property type="project" value="UniProtKB-SubCell"/>
</dbReference>
<gene>
    <name evidence="6 9" type="primary">rsmH</name>
    <name evidence="8" type="ORF">APZ41_018210</name>
    <name evidence="9" type="ORF">NCTC13291_00210</name>
</gene>
<dbReference type="PIRSF" id="PIRSF004486">
    <property type="entry name" value="MraW"/>
    <property type="match status" value="1"/>
</dbReference>
<dbReference type="SUPFAM" id="SSF53335">
    <property type="entry name" value="S-adenosyl-L-methionine-dependent methyltransferases"/>
    <property type="match status" value="1"/>
</dbReference>
<dbReference type="AlphaFoldDB" id="A0A1S8D0M9"/>
<evidence type="ECO:0000313" key="11">
    <source>
        <dbReference type="Proteomes" id="UP000254919"/>
    </source>
</evidence>
<evidence type="ECO:0000256" key="3">
    <source>
        <dbReference type="ARBA" id="ARBA00022603"/>
    </source>
</evidence>
<evidence type="ECO:0000256" key="1">
    <source>
        <dbReference type="ARBA" id="ARBA00010396"/>
    </source>
</evidence>
<protein>
    <recommendedName>
        <fullName evidence="6">Ribosomal RNA small subunit methyltransferase H</fullName>
        <ecNumber evidence="6">2.1.1.199</ecNumber>
    </recommendedName>
    <alternativeName>
        <fullName evidence="6">16S rRNA m(4)C1402 methyltransferase</fullName>
    </alternativeName>
    <alternativeName>
        <fullName evidence="6">rRNA (cytosine-N(4)-)-methyltransferase RsmH</fullName>
    </alternativeName>
</protein>
<dbReference type="InterPro" id="IPR029063">
    <property type="entry name" value="SAM-dependent_MTases_sf"/>
</dbReference>
<keyword evidence="2 6" id="KW-0698">rRNA processing</keyword>
<reference evidence="8 10" key="1">
    <citation type="submission" date="2016-12" db="EMBL/GenBank/DDBJ databases">
        <title>Draft genome sequence of Roseomonas mucosa strain AU37, isolated from a peripheral intravenous catheter.</title>
        <authorList>
            <person name="Choudhury M.A."/>
            <person name="Sidjabat H.E."/>
            <person name="Wailan A.M."/>
            <person name="Zhang L."/>
            <person name="Marsh N.M."/>
            <person name="Rickard C.M."/>
            <person name="Davies M."/>
            <person name="Mcmillan D.J."/>
        </authorList>
    </citation>
    <scope>NUCLEOTIDE SEQUENCE [LARGE SCALE GENOMIC DNA]</scope>
    <source>
        <strain evidence="8 10">SAVE376</strain>
    </source>
</reference>
<feature type="binding site" evidence="6">
    <location>
        <position position="59"/>
    </location>
    <ligand>
        <name>S-adenosyl-L-methionine</name>
        <dbReference type="ChEBI" id="CHEBI:59789"/>
    </ligand>
</feature>
<dbReference type="GO" id="GO:0071424">
    <property type="term" value="F:rRNA (cytosine-N4-)-methyltransferase activity"/>
    <property type="evidence" value="ECO:0007669"/>
    <property type="project" value="UniProtKB-UniRule"/>
</dbReference>
<evidence type="ECO:0000313" key="9">
    <source>
        <dbReference type="EMBL" id="SUE37606.1"/>
    </source>
</evidence>
<dbReference type="Gene3D" id="3.40.50.150">
    <property type="entry name" value="Vaccinia Virus protein VP39"/>
    <property type="match status" value="1"/>
</dbReference>
<name>A0A1S8D0M9_9PROT</name>
<keyword evidence="3 6" id="KW-0489">Methyltransferase</keyword>
<evidence type="ECO:0000313" key="10">
    <source>
        <dbReference type="Proteomes" id="UP000054844"/>
    </source>
</evidence>
<dbReference type="GeneID" id="99635235"/>
<dbReference type="Gene3D" id="1.10.150.170">
    <property type="entry name" value="Putative methyltransferase TM0872, insert domain"/>
    <property type="match status" value="1"/>
</dbReference>
<evidence type="ECO:0000313" key="8">
    <source>
        <dbReference type="EMBL" id="ONH81751.1"/>
    </source>
</evidence>
<dbReference type="Proteomes" id="UP000054844">
    <property type="component" value="Unassembled WGS sequence"/>
</dbReference>
<keyword evidence="4 6" id="KW-0808">Transferase</keyword>
<evidence type="ECO:0000256" key="7">
    <source>
        <dbReference type="SAM" id="MobiDB-lite"/>
    </source>
</evidence>
<dbReference type="GO" id="GO:0070475">
    <property type="term" value="P:rRNA base methylation"/>
    <property type="evidence" value="ECO:0007669"/>
    <property type="project" value="UniProtKB-UniRule"/>
</dbReference>
<feature type="binding site" evidence="6">
    <location>
        <position position="114"/>
    </location>
    <ligand>
        <name>S-adenosyl-L-methionine</name>
        <dbReference type="ChEBI" id="CHEBI:59789"/>
    </ligand>
</feature>
<feature type="binding site" evidence="6">
    <location>
        <position position="107"/>
    </location>
    <ligand>
        <name>S-adenosyl-L-methionine</name>
        <dbReference type="ChEBI" id="CHEBI:59789"/>
    </ligand>
</feature>
<dbReference type="Proteomes" id="UP000254919">
    <property type="component" value="Unassembled WGS sequence"/>
</dbReference>
<dbReference type="NCBIfam" id="TIGR00006">
    <property type="entry name" value="16S rRNA (cytosine(1402)-N(4))-methyltransferase RsmH"/>
    <property type="match status" value="1"/>
</dbReference>
<comment type="subcellular location">
    <subcellularLocation>
        <location evidence="6">Cytoplasm</location>
    </subcellularLocation>
</comment>
<dbReference type="EMBL" id="UGVN01000001">
    <property type="protein sequence ID" value="SUE37606.1"/>
    <property type="molecule type" value="Genomic_DNA"/>
</dbReference>
<dbReference type="OrthoDB" id="9806637at2"/>
<dbReference type="HAMAP" id="MF_01007">
    <property type="entry name" value="16SrRNA_methyltr_H"/>
    <property type="match status" value="1"/>
</dbReference>
<reference evidence="9 11" key="2">
    <citation type="submission" date="2018-06" db="EMBL/GenBank/DDBJ databases">
        <authorList>
            <consortium name="Pathogen Informatics"/>
            <person name="Doyle S."/>
        </authorList>
    </citation>
    <scope>NUCLEOTIDE SEQUENCE [LARGE SCALE GENOMIC DNA]</scope>
    <source>
        <strain evidence="9 11">NCTC13291</strain>
    </source>
</reference>
<feature type="region of interest" description="Disordered" evidence="7">
    <location>
        <begin position="291"/>
        <end position="319"/>
    </location>
</feature>
<dbReference type="InterPro" id="IPR002903">
    <property type="entry name" value="RsmH"/>
</dbReference>
<dbReference type="SUPFAM" id="SSF81799">
    <property type="entry name" value="Putative methyltransferase TM0872, insert domain"/>
    <property type="match status" value="1"/>
</dbReference>
<organism evidence="8 10">
    <name type="scientific">Roseomonas mucosa</name>
    <dbReference type="NCBI Taxonomy" id="207340"/>
    <lineage>
        <taxon>Bacteria</taxon>
        <taxon>Pseudomonadati</taxon>
        <taxon>Pseudomonadota</taxon>
        <taxon>Alphaproteobacteria</taxon>
        <taxon>Acetobacterales</taxon>
        <taxon>Roseomonadaceae</taxon>
        <taxon>Roseomonas</taxon>
    </lineage>
</organism>
<proteinExistence type="inferred from homology"/>
<evidence type="ECO:0000256" key="4">
    <source>
        <dbReference type="ARBA" id="ARBA00022679"/>
    </source>
</evidence>
<evidence type="ECO:0000256" key="5">
    <source>
        <dbReference type="ARBA" id="ARBA00022691"/>
    </source>
</evidence>
<accession>A0A1S8D0M9</accession>
<sequence length="319" mass="34502">MSDGLDFTRRQGHAPVMLREVLDSLAPRDGGHYLDGTFGGGGYTAAILESADCTVWAVDRDPDAIARGAALAERFAGRLRLIPGRFGDLAALATEHGIPPLDGVVFDLGVSSFQLDEAGRGFSFRAEGPLDMRMEREGPSAADLVNTLPERELADILWQLGEERHSRRVARAIVAARAEAPIATTLRLAEIVRGAVPRDPSGIDGATRSFQALRLKVNDELGEVERGLAAGAEALAPGGRLVVVAFHSLEDRIVKRFLRDASGRTPAASRHDPAALRPRTEAQRFRLLTNSALRPEAEETRSNPRARSARLRAMERLAP</sequence>
<evidence type="ECO:0000256" key="6">
    <source>
        <dbReference type="HAMAP-Rule" id="MF_01007"/>
    </source>
</evidence>
<evidence type="ECO:0000256" key="2">
    <source>
        <dbReference type="ARBA" id="ARBA00022552"/>
    </source>
</evidence>
<feature type="binding site" evidence="6">
    <location>
        <position position="86"/>
    </location>
    <ligand>
        <name>S-adenosyl-L-methionine</name>
        <dbReference type="ChEBI" id="CHEBI:59789"/>
    </ligand>
</feature>
<dbReference type="InterPro" id="IPR023397">
    <property type="entry name" value="SAM-dep_MeTrfase_MraW_recog"/>
</dbReference>
<dbReference type="PANTHER" id="PTHR11265:SF0">
    <property type="entry name" value="12S RRNA N4-METHYLCYTIDINE METHYLTRANSFERASE"/>
    <property type="match status" value="1"/>
</dbReference>